<accession>A0ABW5GGJ4</accession>
<evidence type="ECO:0000313" key="2">
    <source>
        <dbReference type="Proteomes" id="UP001597419"/>
    </source>
</evidence>
<comment type="caution">
    <text evidence="1">The sequence shown here is derived from an EMBL/GenBank/DDBJ whole genome shotgun (WGS) entry which is preliminary data.</text>
</comment>
<name>A0ABW5GGJ4_9PSEU</name>
<evidence type="ECO:0000313" key="1">
    <source>
        <dbReference type="EMBL" id="MFD2460345.1"/>
    </source>
</evidence>
<reference evidence="2" key="1">
    <citation type="journal article" date="2019" name="Int. J. Syst. Evol. Microbiol.">
        <title>The Global Catalogue of Microorganisms (GCM) 10K type strain sequencing project: providing services to taxonomists for standard genome sequencing and annotation.</title>
        <authorList>
            <consortium name="The Broad Institute Genomics Platform"/>
            <consortium name="The Broad Institute Genome Sequencing Center for Infectious Disease"/>
            <person name="Wu L."/>
            <person name="Ma J."/>
        </authorList>
    </citation>
    <scope>NUCLEOTIDE SEQUENCE [LARGE SCALE GENOMIC DNA]</scope>
    <source>
        <strain evidence="2">CGMCC 4.7643</strain>
    </source>
</reference>
<keyword evidence="2" id="KW-1185">Reference proteome</keyword>
<protein>
    <submittedName>
        <fullName evidence="1">Uncharacterized protein</fullName>
    </submittedName>
</protein>
<sequence length="89" mass="9232">MIIQDSAPPGALVVGRLARGTAGESRRVVHVFPADAVADTGELITGRCGEALTRADVEWVRPGTGMPCEGCLGLQGTGMARYPRPEVGV</sequence>
<organism evidence="1 2">
    <name type="scientific">Amycolatopsis samaneae</name>
    <dbReference type="NCBI Taxonomy" id="664691"/>
    <lineage>
        <taxon>Bacteria</taxon>
        <taxon>Bacillati</taxon>
        <taxon>Actinomycetota</taxon>
        <taxon>Actinomycetes</taxon>
        <taxon>Pseudonocardiales</taxon>
        <taxon>Pseudonocardiaceae</taxon>
        <taxon>Amycolatopsis</taxon>
    </lineage>
</organism>
<dbReference type="EMBL" id="JBHUKU010000008">
    <property type="protein sequence ID" value="MFD2460345.1"/>
    <property type="molecule type" value="Genomic_DNA"/>
</dbReference>
<dbReference type="Proteomes" id="UP001597419">
    <property type="component" value="Unassembled WGS sequence"/>
</dbReference>
<gene>
    <name evidence="1" type="ORF">ACFSYJ_17180</name>
</gene>
<dbReference type="RefSeq" id="WP_345397884.1">
    <property type="nucleotide sequence ID" value="NZ_BAABHG010000009.1"/>
</dbReference>
<proteinExistence type="predicted"/>